<protein>
    <recommendedName>
        <fullName evidence="1">Aminoglycoside phosphotransferase domain-containing protein</fullName>
    </recommendedName>
</protein>
<dbReference type="InterPro" id="IPR002575">
    <property type="entry name" value="Aminoglycoside_PTrfase"/>
</dbReference>
<organism evidence="2 3">
    <name type="scientific">Allocatelliglobosispora scoriae</name>
    <dbReference type="NCBI Taxonomy" id="643052"/>
    <lineage>
        <taxon>Bacteria</taxon>
        <taxon>Bacillati</taxon>
        <taxon>Actinomycetota</taxon>
        <taxon>Actinomycetes</taxon>
        <taxon>Micromonosporales</taxon>
        <taxon>Micromonosporaceae</taxon>
        <taxon>Allocatelliglobosispora</taxon>
    </lineage>
</organism>
<dbReference type="InterPro" id="IPR011009">
    <property type="entry name" value="Kinase-like_dom_sf"/>
</dbReference>
<dbReference type="Proteomes" id="UP000587527">
    <property type="component" value="Unassembled WGS sequence"/>
</dbReference>
<gene>
    <name evidence="2" type="ORF">F4553_000643</name>
</gene>
<dbReference type="SUPFAM" id="SSF56112">
    <property type="entry name" value="Protein kinase-like (PK-like)"/>
    <property type="match status" value="1"/>
</dbReference>
<keyword evidence="3" id="KW-1185">Reference proteome</keyword>
<evidence type="ECO:0000313" key="3">
    <source>
        <dbReference type="Proteomes" id="UP000587527"/>
    </source>
</evidence>
<evidence type="ECO:0000313" key="2">
    <source>
        <dbReference type="EMBL" id="MBB5867264.1"/>
    </source>
</evidence>
<proteinExistence type="predicted"/>
<sequence length="259" mass="28399">MSEETLAGGNTVGAVRIGDTVHKQASPWTPTVHALLRHLEAVGVDGVPRALGFDDQGREVLSYLPGETAGGRYPWPAWSFTDVLLTQVGRWLRRVHDATADFVPPADARWFTGRTMQPGLIVGHQDVGPYNAAVLDGDRLVGFFDWDTAFPSTREYDLALAALWWVPLCPPSVAEGLGFHDTDDRSRRLHLLLDAYGYDGDRQAFGATVVQRARRQAGVMREMAADAGDQPATSLLSVAGYMEQSAADVEAQPEHFWVR</sequence>
<dbReference type="Gene3D" id="3.90.1200.10">
    <property type="match status" value="1"/>
</dbReference>
<name>A0A841BG52_9ACTN</name>
<dbReference type="RefSeq" id="WP_184831790.1">
    <property type="nucleotide sequence ID" value="NZ_JACHMN010000001.1"/>
</dbReference>
<dbReference type="EMBL" id="JACHMN010000001">
    <property type="protein sequence ID" value="MBB5867264.1"/>
    <property type="molecule type" value="Genomic_DNA"/>
</dbReference>
<feature type="domain" description="Aminoglycoside phosphotransferase" evidence="1">
    <location>
        <begin position="121"/>
        <end position="185"/>
    </location>
</feature>
<accession>A0A841BG52</accession>
<reference evidence="2 3" key="1">
    <citation type="submission" date="2020-08" db="EMBL/GenBank/DDBJ databases">
        <title>Sequencing the genomes of 1000 actinobacteria strains.</title>
        <authorList>
            <person name="Klenk H.-P."/>
        </authorList>
    </citation>
    <scope>NUCLEOTIDE SEQUENCE [LARGE SCALE GENOMIC DNA]</scope>
    <source>
        <strain evidence="2 3">DSM 45362</strain>
    </source>
</reference>
<dbReference type="AlphaFoldDB" id="A0A841BG52"/>
<dbReference type="Pfam" id="PF01636">
    <property type="entry name" value="APH"/>
    <property type="match status" value="1"/>
</dbReference>
<comment type="caution">
    <text evidence="2">The sequence shown here is derived from an EMBL/GenBank/DDBJ whole genome shotgun (WGS) entry which is preliminary data.</text>
</comment>
<evidence type="ECO:0000259" key="1">
    <source>
        <dbReference type="Pfam" id="PF01636"/>
    </source>
</evidence>